<dbReference type="AlphaFoldDB" id="A0A7W3U4K2"/>
<accession>A0A7W3U4K2</accession>
<feature type="compositionally biased region" description="Low complexity" evidence="1">
    <location>
        <begin position="286"/>
        <end position="296"/>
    </location>
</feature>
<feature type="signal peptide" evidence="2">
    <location>
        <begin position="1"/>
        <end position="25"/>
    </location>
</feature>
<dbReference type="EMBL" id="JACHTE010000006">
    <property type="protein sequence ID" value="MBB1088793.1"/>
    <property type="molecule type" value="Genomic_DNA"/>
</dbReference>
<feature type="chain" id="PRO_5030662234" evidence="2">
    <location>
        <begin position="26"/>
        <end position="307"/>
    </location>
</feature>
<keyword evidence="2" id="KW-0732">Signal</keyword>
<dbReference type="RefSeq" id="WP_182669562.1">
    <property type="nucleotide sequence ID" value="NZ_JACHTE010000006.1"/>
</dbReference>
<proteinExistence type="predicted"/>
<comment type="caution">
    <text evidence="3">The sequence shown here is derived from an EMBL/GenBank/DDBJ whole genome shotgun (WGS) entry which is preliminary data.</text>
</comment>
<dbReference type="Proteomes" id="UP000552587">
    <property type="component" value="Unassembled WGS sequence"/>
</dbReference>
<evidence type="ECO:0000313" key="4">
    <source>
        <dbReference type="Proteomes" id="UP000552587"/>
    </source>
</evidence>
<feature type="region of interest" description="Disordered" evidence="1">
    <location>
        <begin position="286"/>
        <end position="307"/>
    </location>
</feature>
<dbReference type="PROSITE" id="PS51257">
    <property type="entry name" value="PROKAR_LIPOPROTEIN"/>
    <property type="match status" value="1"/>
</dbReference>
<organism evidence="3 4">
    <name type="scientific">Marilutibacter penaei</name>
    <dbReference type="NCBI Taxonomy" id="2759900"/>
    <lineage>
        <taxon>Bacteria</taxon>
        <taxon>Pseudomonadati</taxon>
        <taxon>Pseudomonadota</taxon>
        <taxon>Gammaproteobacteria</taxon>
        <taxon>Lysobacterales</taxon>
        <taxon>Lysobacteraceae</taxon>
        <taxon>Marilutibacter</taxon>
    </lineage>
</organism>
<name>A0A7W3U4K2_9GAMM</name>
<sequence>MTLIRAVWLGALGALLLAACTEAPAPDPVEAAPTKPADAVTVLVADLRSDDLAAYARHAVPPDLHARLDAAWREGRTRWPLTELPLDAQMPAMLAALSAPDAEKTLMASYNRQFAGARRELAASASALGLFAAQYIANEPEYSESERDHLVQLVQAVSGWGQQAPLHDAKRARPALRQLIAGARLSGLDSPEAFAAAGMDDGLARFARFSARLKRVMAEYGLDLDAALDSVQATLVDQTGDTARVRVRYRLAGRDIDAILPVERHGDAWYLSDLLRHARLEAGLPATPADGPAGAPVEGESVAPPAD</sequence>
<protein>
    <submittedName>
        <fullName evidence="3">Uncharacterized protein</fullName>
    </submittedName>
</protein>
<evidence type="ECO:0000313" key="3">
    <source>
        <dbReference type="EMBL" id="MBB1088793.1"/>
    </source>
</evidence>
<gene>
    <name evidence="3" type="ORF">H4F99_09850</name>
</gene>
<reference evidence="3 4" key="1">
    <citation type="submission" date="2020-07" db="EMBL/GenBank/DDBJ databases">
        <authorList>
            <person name="Xu S."/>
            <person name="Li A."/>
        </authorList>
    </citation>
    <scope>NUCLEOTIDE SEQUENCE [LARGE SCALE GENOMIC DNA]</scope>
    <source>
        <strain evidence="3 4">SG-8</strain>
    </source>
</reference>
<evidence type="ECO:0000256" key="2">
    <source>
        <dbReference type="SAM" id="SignalP"/>
    </source>
</evidence>
<evidence type="ECO:0000256" key="1">
    <source>
        <dbReference type="SAM" id="MobiDB-lite"/>
    </source>
</evidence>
<keyword evidence="4" id="KW-1185">Reference proteome</keyword>